<gene>
    <name evidence="1" type="ORF">HOLleu_26041</name>
</gene>
<comment type="caution">
    <text evidence="1">The sequence shown here is derived from an EMBL/GenBank/DDBJ whole genome shotgun (WGS) entry which is preliminary data.</text>
</comment>
<evidence type="ECO:0000313" key="2">
    <source>
        <dbReference type="Proteomes" id="UP001152320"/>
    </source>
</evidence>
<keyword evidence="2" id="KW-1185">Reference proteome</keyword>
<dbReference type="Proteomes" id="UP001152320">
    <property type="component" value="Chromosome 12"/>
</dbReference>
<sequence>MAIHVSRSYMIGQRKVVIFGHFVHFHVHFPGSSFLLKSHSLDNAVIFHATELKLALSGGACSPT</sequence>
<name>A0A9Q1BTQ0_HOLLE</name>
<protein>
    <submittedName>
        <fullName evidence="1">Uncharacterized protein</fullName>
    </submittedName>
</protein>
<accession>A0A9Q1BTQ0</accession>
<organism evidence="1 2">
    <name type="scientific">Holothuria leucospilota</name>
    <name type="common">Black long sea cucumber</name>
    <name type="synonym">Mertensiothuria leucospilota</name>
    <dbReference type="NCBI Taxonomy" id="206669"/>
    <lineage>
        <taxon>Eukaryota</taxon>
        <taxon>Metazoa</taxon>
        <taxon>Echinodermata</taxon>
        <taxon>Eleutherozoa</taxon>
        <taxon>Echinozoa</taxon>
        <taxon>Holothuroidea</taxon>
        <taxon>Aspidochirotacea</taxon>
        <taxon>Aspidochirotida</taxon>
        <taxon>Holothuriidae</taxon>
        <taxon>Holothuria</taxon>
    </lineage>
</organism>
<reference evidence="1" key="1">
    <citation type="submission" date="2021-10" db="EMBL/GenBank/DDBJ databases">
        <title>Tropical sea cucumber genome reveals ecological adaptation and Cuvierian tubules defense mechanism.</title>
        <authorList>
            <person name="Chen T."/>
        </authorList>
    </citation>
    <scope>NUCLEOTIDE SEQUENCE</scope>
    <source>
        <strain evidence="1">Nanhai2018</strain>
        <tissue evidence="1">Muscle</tissue>
    </source>
</reference>
<dbReference type="AlphaFoldDB" id="A0A9Q1BTQ0"/>
<proteinExistence type="predicted"/>
<evidence type="ECO:0000313" key="1">
    <source>
        <dbReference type="EMBL" id="KAJ8032498.1"/>
    </source>
</evidence>
<dbReference type="EMBL" id="JAIZAY010000012">
    <property type="protein sequence ID" value="KAJ8032498.1"/>
    <property type="molecule type" value="Genomic_DNA"/>
</dbReference>